<gene>
    <name evidence="1" type="ORF">Q763_03640</name>
</gene>
<proteinExistence type="predicted"/>
<reference evidence="1 2" key="1">
    <citation type="submission" date="2013-09" db="EMBL/GenBank/DDBJ databases">
        <authorList>
            <person name="Zeng Z."/>
            <person name="Chen C."/>
        </authorList>
    </citation>
    <scope>NUCLEOTIDE SEQUENCE [LARGE SCALE GENOMIC DNA]</scope>
    <source>
        <strain evidence="1 2">F44-8</strain>
    </source>
</reference>
<dbReference type="AlphaFoldDB" id="A0A0A2LWJ4"/>
<name>A0A0A2LWJ4_9FLAO</name>
<sequence>MFYLVKTSLLVFKNRMKAIKKILKQLSVYNNWIFQKKITFRFFYKILKGKVYIEISSFSSL</sequence>
<evidence type="ECO:0000313" key="2">
    <source>
        <dbReference type="Proteomes" id="UP000030129"/>
    </source>
</evidence>
<dbReference type="Proteomes" id="UP000030129">
    <property type="component" value="Unassembled WGS sequence"/>
</dbReference>
<evidence type="ECO:0000313" key="1">
    <source>
        <dbReference type="EMBL" id="KGO83671.1"/>
    </source>
</evidence>
<organism evidence="1 2">
    <name type="scientific">Flavobacterium beibuense F44-8</name>
    <dbReference type="NCBI Taxonomy" id="1406840"/>
    <lineage>
        <taxon>Bacteria</taxon>
        <taxon>Pseudomonadati</taxon>
        <taxon>Bacteroidota</taxon>
        <taxon>Flavobacteriia</taxon>
        <taxon>Flavobacteriales</taxon>
        <taxon>Flavobacteriaceae</taxon>
        <taxon>Flavobacterium</taxon>
    </lineage>
</organism>
<keyword evidence="2" id="KW-1185">Reference proteome</keyword>
<comment type="caution">
    <text evidence="1">The sequence shown here is derived from an EMBL/GenBank/DDBJ whole genome shotgun (WGS) entry which is preliminary data.</text>
</comment>
<protein>
    <submittedName>
        <fullName evidence="1">Uncharacterized protein</fullName>
    </submittedName>
</protein>
<accession>A0A0A2LWJ4</accession>
<dbReference type="EMBL" id="JRLV01000003">
    <property type="protein sequence ID" value="KGO83671.1"/>
    <property type="molecule type" value="Genomic_DNA"/>
</dbReference>